<feature type="region of interest" description="Disordered" evidence="1">
    <location>
        <begin position="489"/>
        <end position="508"/>
    </location>
</feature>
<reference evidence="5" key="1">
    <citation type="submission" date="2018-02" db="EMBL/GenBank/DDBJ databases">
        <authorList>
            <person name="Hausmann B."/>
        </authorList>
    </citation>
    <scope>NUCLEOTIDE SEQUENCE [LARGE SCALE GENOMIC DNA]</scope>
    <source>
        <strain evidence="5">Peat soil MAG SbA1</strain>
    </source>
</reference>
<dbReference type="InterPro" id="IPR005337">
    <property type="entry name" value="RapZ-like"/>
</dbReference>
<evidence type="ECO:0000256" key="1">
    <source>
        <dbReference type="SAM" id="MobiDB-lite"/>
    </source>
</evidence>
<feature type="domain" description="RapZ C-terminal" evidence="3">
    <location>
        <begin position="362"/>
        <end position="486"/>
    </location>
</feature>
<evidence type="ECO:0000313" key="4">
    <source>
        <dbReference type="EMBL" id="SPF50054.1"/>
    </source>
</evidence>
<dbReference type="Pfam" id="PF01636">
    <property type="entry name" value="APH"/>
    <property type="match status" value="1"/>
</dbReference>
<dbReference type="Proteomes" id="UP000238701">
    <property type="component" value="Unassembled WGS sequence"/>
</dbReference>
<dbReference type="PANTHER" id="PTHR30448">
    <property type="entry name" value="RNASE ADAPTER PROTEIN RAPZ"/>
    <property type="match status" value="1"/>
</dbReference>
<dbReference type="AlphaFoldDB" id="A0A2U3LDQ0"/>
<organism evidence="4 5">
    <name type="scientific">Candidatus Sulfotelmatobacter kueseliae</name>
    <dbReference type="NCBI Taxonomy" id="2042962"/>
    <lineage>
        <taxon>Bacteria</taxon>
        <taxon>Pseudomonadati</taxon>
        <taxon>Acidobacteriota</taxon>
        <taxon>Terriglobia</taxon>
        <taxon>Terriglobales</taxon>
        <taxon>Candidatus Korobacteraceae</taxon>
        <taxon>Candidatus Sulfotelmatobacter</taxon>
    </lineage>
</organism>
<dbReference type="GO" id="GO:0005524">
    <property type="term" value="F:ATP binding"/>
    <property type="evidence" value="ECO:0007669"/>
    <property type="project" value="InterPro"/>
</dbReference>
<protein>
    <submittedName>
        <fullName evidence="4">Uncharacterized protein</fullName>
    </submittedName>
</protein>
<accession>A0A2U3LDQ0</accession>
<sequence>MVSLGGAPELNSDSIHMDVLSSLFEQHFHSRVVRVQPLQGQLGGSGRKIMRLASEKVTAVGILYDVREENVAFLEFSRHFRRHGLPVPEIYAEDLNHGAYLEEDLGDTPLFEFLSKNRSGEDIAAQAVEAYRRAVAVLPRFQVEAGRDLNYKVCYPRGSFDRQSIAWDLNYFKYYFLRLAGIPFSEQALEHDFGRLTKFLLSADRDYFLYRDFQSRNIMLRDGQPYFLDYQGGRKGALQYDVASLLYDAKADLPPELRRQLLDHYLDTLGGFIDLKRDVFLHYYYAYVYIRIMQALGAYGFRGFYERKAHFLQSVPYALKNLRWLLHNVTLPVPLPALMDAFHGMLGSEKLQGLASEADALVVRIWSFSFHRGLPKDETGNGGGFVFDGRSLPNPGREEQFKTLTGKDAPVIDYLNQQETVHQFLAGVMSLVDASLSSYQQRGFKNLMVSFGCTGGQHRSVYLAEQLAKHLRGRNVEVIVRHRELEKLEPENSADSTQQNVAPEKIVR</sequence>
<dbReference type="InterPro" id="IPR011009">
    <property type="entry name" value="Kinase-like_dom_sf"/>
</dbReference>
<dbReference type="Gene3D" id="3.30.200.20">
    <property type="entry name" value="Phosphorylase Kinase, domain 1"/>
    <property type="match status" value="1"/>
</dbReference>
<gene>
    <name evidence="4" type="ORF">SBA1_980056</name>
</gene>
<dbReference type="Gene3D" id="3.90.1200.10">
    <property type="match status" value="1"/>
</dbReference>
<dbReference type="SUPFAM" id="SSF56112">
    <property type="entry name" value="Protein kinase-like (PK-like)"/>
    <property type="match status" value="1"/>
</dbReference>
<dbReference type="PANTHER" id="PTHR30448:SF0">
    <property type="entry name" value="RNASE ADAPTER PROTEIN RAPZ"/>
    <property type="match status" value="1"/>
</dbReference>
<dbReference type="InterPro" id="IPR002575">
    <property type="entry name" value="Aminoglycoside_PTrfase"/>
</dbReference>
<evidence type="ECO:0000259" key="2">
    <source>
        <dbReference type="Pfam" id="PF01636"/>
    </source>
</evidence>
<proteinExistence type="predicted"/>
<dbReference type="Pfam" id="PF22740">
    <property type="entry name" value="PapZ_C"/>
    <property type="match status" value="1"/>
</dbReference>
<feature type="domain" description="Aminoglycoside phosphotransferase" evidence="2">
    <location>
        <begin position="68"/>
        <end position="268"/>
    </location>
</feature>
<evidence type="ECO:0000259" key="3">
    <source>
        <dbReference type="Pfam" id="PF22740"/>
    </source>
</evidence>
<evidence type="ECO:0000313" key="5">
    <source>
        <dbReference type="Proteomes" id="UP000238701"/>
    </source>
</evidence>
<dbReference type="EMBL" id="OMOD01000197">
    <property type="protein sequence ID" value="SPF50054.1"/>
    <property type="molecule type" value="Genomic_DNA"/>
</dbReference>
<dbReference type="InterPro" id="IPR053931">
    <property type="entry name" value="RapZ_C"/>
</dbReference>
<name>A0A2U3LDQ0_9BACT</name>